<dbReference type="SMART" id="SM00849">
    <property type="entry name" value="Lactamase_B"/>
    <property type="match status" value="1"/>
</dbReference>
<dbReference type="InterPro" id="IPR051013">
    <property type="entry name" value="MBL_superfamily_lactonases"/>
</dbReference>
<keyword evidence="4 7" id="KW-0378">Hydrolase</keyword>
<dbReference type="GO" id="GO:0046872">
    <property type="term" value="F:metal ion binding"/>
    <property type="evidence" value="ECO:0007669"/>
    <property type="project" value="UniProtKB-KW"/>
</dbReference>
<protein>
    <submittedName>
        <fullName evidence="7">MBL fold hydrolase</fullName>
    </submittedName>
</protein>
<dbReference type="PANTHER" id="PTHR42978">
    <property type="entry name" value="QUORUM-QUENCHING LACTONASE YTNP-RELATED-RELATED"/>
    <property type="match status" value="1"/>
</dbReference>
<proteinExistence type="inferred from homology"/>
<sequence>MERGSYEIFAIRYGHLARRSTENFIGGDIHDVDMPLDYFVWVIKGDEGSYVVDTGFSDETAQKRSRHIVTPVRQGLAAAGVEPDSVRHVILTHLHYDHAGNTPLFPNATYHVQEREMAFCTGPHMCTHDHAHHYEAGDVGQMVRSLFEGRVAFHSGDSELAPGISVHHIGGHTDGLQVVRVRTARGWVVLASDATHFFANFETGRPFPAVFDLEAMQRGFRRLRSLTNSDDHVIPGHDPEVLKRYPELRAGTEGWIVRVDMPPHGRES</sequence>
<dbReference type="SUPFAM" id="SSF56281">
    <property type="entry name" value="Metallo-hydrolase/oxidoreductase"/>
    <property type="match status" value="1"/>
</dbReference>
<dbReference type="KEGG" id="meso:BSQ44_24725"/>
<evidence type="ECO:0000256" key="3">
    <source>
        <dbReference type="ARBA" id="ARBA00022723"/>
    </source>
</evidence>
<accession>A0A1L3SY19</accession>
<dbReference type="OrthoDB" id="9773738at2"/>
<name>A0A1L3SY19_9HYPH</name>
<evidence type="ECO:0000256" key="1">
    <source>
        <dbReference type="ARBA" id="ARBA00001947"/>
    </source>
</evidence>
<evidence type="ECO:0000259" key="6">
    <source>
        <dbReference type="SMART" id="SM00849"/>
    </source>
</evidence>
<dbReference type="Gene3D" id="3.60.15.10">
    <property type="entry name" value="Ribonuclease Z/Hydroxyacylglutathione hydrolase-like"/>
    <property type="match status" value="1"/>
</dbReference>
<gene>
    <name evidence="7" type="ORF">BSQ44_24725</name>
</gene>
<dbReference type="CDD" id="cd07729">
    <property type="entry name" value="AHL_lactonase_MBL-fold"/>
    <property type="match status" value="1"/>
</dbReference>
<evidence type="ECO:0000313" key="8">
    <source>
        <dbReference type="Proteomes" id="UP000182840"/>
    </source>
</evidence>
<keyword evidence="8" id="KW-1185">Reference proteome</keyword>
<dbReference type="EMBL" id="CP018171">
    <property type="protein sequence ID" value="APH74212.1"/>
    <property type="molecule type" value="Genomic_DNA"/>
</dbReference>
<evidence type="ECO:0000256" key="4">
    <source>
        <dbReference type="ARBA" id="ARBA00022801"/>
    </source>
</evidence>
<dbReference type="GO" id="GO:0016787">
    <property type="term" value="F:hydrolase activity"/>
    <property type="evidence" value="ECO:0007669"/>
    <property type="project" value="UniProtKB-KW"/>
</dbReference>
<dbReference type="STRING" id="1670800.BSQ44_24725"/>
<keyword evidence="3" id="KW-0479">Metal-binding</keyword>
<evidence type="ECO:0000313" key="7">
    <source>
        <dbReference type="EMBL" id="APH74212.1"/>
    </source>
</evidence>
<feature type="domain" description="Metallo-beta-lactamase" evidence="6">
    <location>
        <begin position="37"/>
        <end position="237"/>
    </location>
</feature>
<evidence type="ECO:0000256" key="2">
    <source>
        <dbReference type="ARBA" id="ARBA00007749"/>
    </source>
</evidence>
<evidence type="ECO:0000256" key="5">
    <source>
        <dbReference type="ARBA" id="ARBA00022833"/>
    </source>
</evidence>
<dbReference type="InterPro" id="IPR036866">
    <property type="entry name" value="RibonucZ/Hydroxyglut_hydro"/>
</dbReference>
<comment type="cofactor">
    <cofactor evidence="1">
        <name>Zn(2+)</name>
        <dbReference type="ChEBI" id="CHEBI:29105"/>
    </cofactor>
</comment>
<dbReference type="Proteomes" id="UP000182840">
    <property type="component" value="Chromosome"/>
</dbReference>
<dbReference type="RefSeq" id="WP_072607667.1">
    <property type="nucleotide sequence ID" value="NZ_CP018171.1"/>
</dbReference>
<keyword evidence="5" id="KW-0862">Zinc</keyword>
<dbReference type="AlphaFoldDB" id="A0A1L3SY19"/>
<dbReference type="PANTHER" id="PTHR42978:SF7">
    <property type="entry name" value="METALLO-HYDROLASE RV2300C-RELATED"/>
    <property type="match status" value="1"/>
</dbReference>
<organism evidence="7 8">
    <name type="scientific">Aquibium oceanicum</name>
    <dbReference type="NCBI Taxonomy" id="1670800"/>
    <lineage>
        <taxon>Bacteria</taxon>
        <taxon>Pseudomonadati</taxon>
        <taxon>Pseudomonadota</taxon>
        <taxon>Alphaproteobacteria</taxon>
        <taxon>Hyphomicrobiales</taxon>
        <taxon>Phyllobacteriaceae</taxon>
        <taxon>Aquibium</taxon>
    </lineage>
</organism>
<dbReference type="Pfam" id="PF00753">
    <property type="entry name" value="Lactamase_B"/>
    <property type="match status" value="1"/>
</dbReference>
<dbReference type="InterPro" id="IPR001279">
    <property type="entry name" value="Metallo-B-lactamas"/>
</dbReference>
<comment type="similarity">
    <text evidence="2">Belongs to the metallo-beta-lactamase superfamily.</text>
</comment>
<reference evidence="8" key="1">
    <citation type="submission" date="2016-11" db="EMBL/GenBank/DDBJ databases">
        <title>Mesorhizobium oceanicum sp. nov., isolated from deep seawater in South China Sea.</title>
        <authorList>
            <person name="Fu G.-Y."/>
        </authorList>
    </citation>
    <scope>NUCLEOTIDE SEQUENCE [LARGE SCALE GENOMIC DNA]</scope>
    <source>
        <strain evidence="8">B7</strain>
    </source>
</reference>